<keyword evidence="4 9" id="KW-0863">Zinc-finger</keyword>
<dbReference type="SMART" id="SM00184">
    <property type="entry name" value="RING"/>
    <property type="match status" value="1"/>
</dbReference>
<feature type="compositionally biased region" description="Low complexity" evidence="10">
    <location>
        <begin position="1"/>
        <end position="32"/>
    </location>
</feature>
<dbReference type="Pfam" id="PF00176">
    <property type="entry name" value="SNF2-rel_dom"/>
    <property type="match status" value="1"/>
</dbReference>
<feature type="region of interest" description="Disordered" evidence="10">
    <location>
        <begin position="1"/>
        <end position="262"/>
    </location>
</feature>
<dbReference type="Gene3D" id="3.40.50.10810">
    <property type="entry name" value="Tandem AAA-ATPase domain"/>
    <property type="match status" value="1"/>
</dbReference>
<dbReference type="PROSITE" id="PS51194">
    <property type="entry name" value="HELICASE_CTER"/>
    <property type="match status" value="1"/>
</dbReference>
<dbReference type="InterPro" id="IPR014001">
    <property type="entry name" value="Helicase_ATP-bd"/>
</dbReference>
<dbReference type="CDD" id="cd16567">
    <property type="entry name" value="RING-HC_RAD16-like"/>
    <property type="match status" value="1"/>
</dbReference>
<dbReference type="InterPro" id="IPR038718">
    <property type="entry name" value="SNF2-like_sf"/>
</dbReference>
<dbReference type="Pfam" id="PF00097">
    <property type="entry name" value="zf-C3HC4"/>
    <property type="match status" value="1"/>
</dbReference>
<keyword evidence="5" id="KW-0378">Hydrolase</keyword>
<proteinExistence type="inferred from homology"/>
<evidence type="ECO:0000256" key="2">
    <source>
        <dbReference type="ARBA" id="ARBA00022723"/>
    </source>
</evidence>
<dbReference type="Proteomes" id="UP001447188">
    <property type="component" value="Unassembled WGS sequence"/>
</dbReference>
<dbReference type="InterPro" id="IPR000330">
    <property type="entry name" value="SNF2_N"/>
</dbReference>
<dbReference type="InterPro" id="IPR001841">
    <property type="entry name" value="Znf_RING"/>
</dbReference>
<dbReference type="PROSITE" id="PS51192">
    <property type="entry name" value="HELICASE_ATP_BIND_1"/>
    <property type="match status" value="1"/>
</dbReference>
<comment type="caution">
    <text evidence="14">The sequence shown here is derived from an EMBL/GenBank/DDBJ whole genome shotgun (WGS) entry which is preliminary data.</text>
</comment>
<dbReference type="InterPro" id="IPR050628">
    <property type="entry name" value="SNF2_RAD54_helicase_TF"/>
</dbReference>
<evidence type="ECO:0000256" key="8">
    <source>
        <dbReference type="ARBA" id="ARBA00022840"/>
    </source>
</evidence>
<keyword evidence="15" id="KW-1185">Reference proteome</keyword>
<feature type="compositionally biased region" description="Low complexity" evidence="10">
    <location>
        <begin position="225"/>
        <end position="240"/>
    </location>
</feature>
<keyword evidence="3" id="KW-0547">Nucleotide-binding</keyword>
<evidence type="ECO:0000256" key="3">
    <source>
        <dbReference type="ARBA" id="ARBA00022741"/>
    </source>
</evidence>
<dbReference type="InterPro" id="IPR018957">
    <property type="entry name" value="Znf_C3HC4_RING-type"/>
</dbReference>
<feature type="compositionally biased region" description="Polar residues" evidence="10">
    <location>
        <begin position="68"/>
        <end position="103"/>
    </location>
</feature>
<feature type="domain" description="Helicase C-terminal" evidence="13">
    <location>
        <begin position="740"/>
        <end position="897"/>
    </location>
</feature>
<keyword evidence="7" id="KW-0862">Zinc</keyword>
<feature type="compositionally biased region" description="Acidic residues" evidence="10">
    <location>
        <begin position="150"/>
        <end position="191"/>
    </location>
</feature>
<evidence type="ECO:0000256" key="10">
    <source>
        <dbReference type="SAM" id="MobiDB-lite"/>
    </source>
</evidence>
<sequence length="907" mass="101497">MVVTRGSSTRLAATATSSTSASKKGAGSSKKGAGSKRTHVSDSESESEVIFTAGSSKPTPKRARVPATASSSRAKFSKAQNDIRQESSSTSSVDTKPANSYANSLDDFADTPATTVSSRSSSSTRDKGKGKEVAVPDSRVSTSLPTEVLDSQDEEDEDGESENENELSEPDYEEEEEEEEDEDEYEEEDEISMPVPKDKGKGKAKAKPSTPARTPRGANKGKGKATTYASSTTSTYASSTDGEEDEDEDEEAAPLEDLPQDTSEENTRYQLYHQHPELQTVWKELEDKPKIAVEKDEQPDGLSLTMLPFQLEGLHWLRCQEETGFKGGILADEMGMGKTIQTIGLLMSEPRAKPNLVVAPTVALVQWKNEIEKHTNNALSVIVYHGANREVDVKKLAEADVIMTTYSVLESMYRKQTTGFKRKDGIYKEDSALHKMKFHRVILDEAHNIKDRSSKSAKAAFALQTKYKLCLSGTPLQNRIGELFSLLRFLEADPFSYYYCRNCPCKSLNWKFTANRGCDDCGHSPMQHLCFFNHELLKPIQNNGNEGPGKEAFAKLQILLKHIMLRRTKEERADDLGLPPKIVKVRRDYFNEEELDLYDSIYGDSKRQFNTYVAHGVVLNNYANIFTLITRMRQLADHPDLVLKRQAENGQNTLVCALCDDEAEDAIKSKCHHTFCRLCVQDYINGFGGEHNPDCPKCHISLNIDLTQTAVEVDYTVVKKNSIINRIDMSIWRSSTKIEALVEELYKLRSKNHTIKSIVFSQFTSMLQLVEWRLRKAGFKTAMLEGSMTPAQRGATISHFMENIETTVFLVSLKAGGVALNLIEASQVFIMDPWWNPSVEWQAADRIHRIGQTRACKVTRLVIEDSIESRILDLQEKKARMIHATVGGDQTAMDKLTPADMQFLFQN</sequence>
<evidence type="ECO:0000256" key="1">
    <source>
        <dbReference type="ARBA" id="ARBA00007025"/>
    </source>
</evidence>
<feature type="domain" description="RING-type" evidence="11">
    <location>
        <begin position="656"/>
        <end position="699"/>
    </location>
</feature>
<dbReference type="InterPro" id="IPR013083">
    <property type="entry name" value="Znf_RING/FYVE/PHD"/>
</dbReference>
<feature type="domain" description="Helicase ATP-binding" evidence="12">
    <location>
        <begin position="319"/>
        <end position="493"/>
    </location>
</feature>
<dbReference type="PANTHER" id="PTHR45626:SF12">
    <property type="entry name" value="DNA REPAIR PROTEIN RAD16"/>
    <property type="match status" value="1"/>
</dbReference>
<dbReference type="Pfam" id="PF00271">
    <property type="entry name" value="Helicase_C"/>
    <property type="match status" value="1"/>
</dbReference>
<keyword evidence="8" id="KW-0067">ATP-binding</keyword>
<keyword evidence="6" id="KW-0347">Helicase</keyword>
<dbReference type="InterPro" id="IPR001650">
    <property type="entry name" value="Helicase_C-like"/>
</dbReference>
<comment type="similarity">
    <text evidence="1">Belongs to the SNF2/RAD54 helicase family.</text>
</comment>
<organism evidence="14 15">
    <name type="scientific">Discina gigas</name>
    <dbReference type="NCBI Taxonomy" id="1032678"/>
    <lineage>
        <taxon>Eukaryota</taxon>
        <taxon>Fungi</taxon>
        <taxon>Dikarya</taxon>
        <taxon>Ascomycota</taxon>
        <taxon>Pezizomycotina</taxon>
        <taxon>Pezizomycetes</taxon>
        <taxon>Pezizales</taxon>
        <taxon>Discinaceae</taxon>
        <taxon>Discina</taxon>
    </lineage>
</organism>
<evidence type="ECO:0000256" key="9">
    <source>
        <dbReference type="PROSITE-ProRule" id="PRU00175"/>
    </source>
</evidence>
<keyword evidence="2" id="KW-0479">Metal-binding</keyword>
<dbReference type="CDD" id="cd18793">
    <property type="entry name" value="SF2_C_SNF"/>
    <property type="match status" value="1"/>
</dbReference>
<evidence type="ECO:0000256" key="4">
    <source>
        <dbReference type="ARBA" id="ARBA00022771"/>
    </source>
</evidence>
<dbReference type="CDD" id="cd18008">
    <property type="entry name" value="DEXDc_SHPRH-like"/>
    <property type="match status" value="1"/>
</dbReference>
<evidence type="ECO:0000256" key="7">
    <source>
        <dbReference type="ARBA" id="ARBA00022833"/>
    </source>
</evidence>
<dbReference type="Gene3D" id="3.30.40.10">
    <property type="entry name" value="Zinc/RING finger domain, C3HC4 (zinc finger)"/>
    <property type="match status" value="1"/>
</dbReference>
<dbReference type="SMART" id="SM00487">
    <property type="entry name" value="DEXDc"/>
    <property type="match status" value="1"/>
</dbReference>
<evidence type="ECO:0000256" key="6">
    <source>
        <dbReference type="ARBA" id="ARBA00022806"/>
    </source>
</evidence>
<dbReference type="InterPro" id="IPR049730">
    <property type="entry name" value="SNF2/RAD54-like_C"/>
</dbReference>
<dbReference type="SUPFAM" id="SSF57850">
    <property type="entry name" value="RING/U-box"/>
    <property type="match status" value="1"/>
</dbReference>
<dbReference type="SMART" id="SM00490">
    <property type="entry name" value="HELICc"/>
    <property type="match status" value="1"/>
</dbReference>
<gene>
    <name evidence="14" type="primary">RAD16</name>
    <name evidence="14" type="ORF">Q9L58_002039</name>
</gene>
<evidence type="ECO:0000256" key="5">
    <source>
        <dbReference type="ARBA" id="ARBA00022801"/>
    </source>
</evidence>
<evidence type="ECO:0000259" key="13">
    <source>
        <dbReference type="PROSITE" id="PS51194"/>
    </source>
</evidence>
<evidence type="ECO:0000259" key="12">
    <source>
        <dbReference type="PROSITE" id="PS51192"/>
    </source>
</evidence>
<dbReference type="PANTHER" id="PTHR45626">
    <property type="entry name" value="TRANSCRIPTION TERMINATION FACTOR 2-RELATED"/>
    <property type="match status" value="1"/>
</dbReference>
<feature type="compositionally biased region" description="Low complexity" evidence="10">
    <location>
        <begin position="114"/>
        <end position="123"/>
    </location>
</feature>
<dbReference type="PROSITE" id="PS00518">
    <property type="entry name" value="ZF_RING_1"/>
    <property type="match status" value="1"/>
</dbReference>
<dbReference type="PROSITE" id="PS50089">
    <property type="entry name" value="ZF_RING_2"/>
    <property type="match status" value="1"/>
</dbReference>
<protein>
    <submittedName>
        <fullName evidence="14">DNA repair protein rad16</fullName>
    </submittedName>
</protein>
<dbReference type="EMBL" id="JBBBZM010000016">
    <property type="protein sequence ID" value="KAL0638988.1"/>
    <property type="molecule type" value="Genomic_DNA"/>
</dbReference>
<dbReference type="InterPro" id="IPR017907">
    <property type="entry name" value="Znf_RING_CS"/>
</dbReference>
<name>A0ABR3GT08_9PEZI</name>
<dbReference type="Gene3D" id="3.40.50.300">
    <property type="entry name" value="P-loop containing nucleotide triphosphate hydrolases"/>
    <property type="match status" value="1"/>
</dbReference>
<feature type="compositionally biased region" description="Basic and acidic residues" evidence="10">
    <location>
        <begin position="124"/>
        <end position="134"/>
    </location>
</feature>
<evidence type="ECO:0000313" key="15">
    <source>
        <dbReference type="Proteomes" id="UP001447188"/>
    </source>
</evidence>
<evidence type="ECO:0000259" key="11">
    <source>
        <dbReference type="PROSITE" id="PS50089"/>
    </source>
</evidence>
<evidence type="ECO:0000313" key="14">
    <source>
        <dbReference type="EMBL" id="KAL0638988.1"/>
    </source>
</evidence>
<accession>A0ABR3GT08</accession>
<feature type="compositionally biased region" description="Acidic residues" evidence="10">
    <location>
        <begin position="241"/>
        <end position="262"/>
    </location>
</feature>
<reference evidence="14 15" key="1">
    <citation type="submission" date="2024-02" db="EMBL/GenBank/DDBJ databases">
        <title>Discinaceae phylogenomics.</title>
        <authorList>
            <person name="Dirks A.C."/>
            <person name="James T.Y."/>
        </authorList>
    </citation>
    <scope>NUCLEOTIDE SEQUENCE [LARGE SCALE GENOMIC DNA]</scope>
    <source>
        <strain evidence="14 15">ACD0624</strain>
    </source>
</reference>
<dbReference type="InterPro" id="IPR027417">
    <property type="entry name" value="P-loop_NTPase"/>
</dbReference>
<dbReference type="SUPFAM" id="SSF52540">
    <property type="entry name" value="P-loop containing nucleoside triphosphate hydrolases"/>
    <property type="match status" value="2"/>
</dbReference>